<comment type="caution">
    <text evidence="2">The sequence shown here is derived from an EMBL/GenBank/DDBJ whole genome shotgun (WGS) entry which is preliminary data.</text>
</comment>
<reference evidence="2" key="1">
    <citation type="journal article" date="2020" name="bioRxiv">
        <title>Whole genome comparisons of ergot fungi reveals the divergence and evolution of species within the genus Claviceps are the result of varying mechanisms driving genome evolution and host range expansion.</title>
        <authorList>
            <person name="Wyka S.A."/>
            <person name="Mondo S.J."/>
            <person name="Liu M."/>
            <person name="Dettman J."/>
            <person name="Nalam V."/>
            <person name="Broders K.D."/>
        </authorList>
    </citation>
    <scope>NUCLEOTIDE SEQUENCE</scope>
    <source>
        <strain evidence="2">CCC 489</strain>
    </source>
</reference>
<feature type="non-terminal residue" evidence="2">
    <location>
        <position position="121"/>
    </location>
</feature>
<evidence type="ECO:0000313" key="2">
    <source>
        <dbReference type="EMBL" id="KAG5914390.1"/>
    </source>
</evidence>
<dbReference type="OrthoDB" id="5582146at2759"/>
<feature type="region of interest" description="Disordered" evidence="1">
    <location>
        <begin position="28"/>
        <end position="49"/>
    </location>
</feature>
<name>A0A8K0J1L4_9HYPO</name>
<proteinExistence type="predicted"/>
<gene>
    <name evidence="2" type="ORF">E4U42_000514</name>
</gene>
<accession>A0A8K0J1L4</accession>
<sequence length="121" mass="12857">MGSEMGHFYFILRRRGVRLVGTGRSEPGVGPAFTDVAPSPDGTGKPNDNPLITTAYSPNGFRMATAILGHVHRLSDVELALLLGLATREHPVLTVPAAHLDALTRRLARVVPSTLGLSHAV</sequence>
<organism evidence="2 3">
    <name type="scientific">Claviceps africana</name>
    <dbReference type="NCBI Taxonomy" id="83212"/>
    <lineage>
        <taxon>Eukaryota</taxon>
        <taxon>Fungi</taxon>
        <taxon>Dikarya</taxon>
        <taxon>Ascomycota</taxon>
        <taxon>Pezizomycotina</taxon>
        <taxon>Sordariomycetes</taxon>
        <taxon>Hypocreomycetidae</taxon>
        <taxon>Hypocreales</taxon>
        <taxon>Clavicipitaceae</taxon>
        <taxon>Claviceps</taxon>
    </lineage>
</organism>
<protein>
    <submittedName>
        <fullName evidence="2">Uncharacterized protein</fullName>
    </submittedName>
</protein>
<dbReference type="AlphaFoldDB" id="A0A8K0J1L4"/>
<dbReference type="Proteomes" id="UP000811619">
    <property type="component" value="Unassembled WGS sequence"/>
</dbReference>
<evidence type="ECO:0000313" key="3">
    <source>
        <dbReference type="Proteomes" id="UP000811619"/>
    </source>
</evidence>
<keyword evidence="3" id="KW-1185">Reference proteome</keyword>
<evidence type="ECO:0000256" key="1">
    <source>
        <dbReference type="SAM" id="MobiDB-lite"/>
    </source>
</evidence>
<dbReference type="EMBL" id="SRPY01001123">
    <property type="protein sequence ID" value="KAG5914390.1"/>
    <property type="molecule type" value="Genomic_DNA"/>
</dbReference>